<dbReference type="InterPro" id="IPR029058">
    <property type="entry name" value="AB_hydrolase_fold"/>
</dbReference>
<dbReference type="GO" id="GO:0004806">
    <property type="term" value="F:triacylglycerol lipase activity"/>
    <property type="evidence" value="ECO:0007669"/>
    <property type="project" value="TreeGrafter"/>
</dbReference>
<dbReference type="SUPFAM" id="SSF53474">
    <property type="entry name" value="alpha/beta-Hydrolases"/>
    <property type="match status" value="1"/>
</dbReference>
<sequence>MKTNFCLLFCLLTHVFSLAQILNRTTTINYGNNEAHGHYAKVNGINMYYETYGDPKNQPLLLIHGNGGSVKAAGCQIEFFKKDYYVIITDSRYHGRTDNGDKELTYRLMASDYNKLLNNLNLDAVNIIGQSDGAVIGLLLSIEYPSKVNKLIAAAPNLRPDATALYQWNIDKNEANLKKLQDRIEKGEKSKQLNREIMLLKLLINYPKINIEELKQIEASVLLVYGDSDYMPYNHIVEIYENIPKANLLIVPSAGHRVYRLEPEIFNSFSKRFFDNPFKKPSARDGF</sequence>
<feature type="signal peptide" evidence="1">
    <location>
        <begin position="1"/>
        <end position="19"/>
    </location>
</feature>
<dbReference type="InterPro" id="IPR050471">
    <property type="entry name" value="AB_hydrolase"/>
</dbReference>
<dbReference type="GO" id="GO:0046503">
    <property type="term" value="P:glycerolipid catabolic process"/>
    <property type="evidence" value="ECO:0007669"/>
    <property type="project" value="TreeGrafter"/>
</dbReference>
<dbReference type="Proteomes" id="UP000600588">
    <property type="component" value="Unassembled WGS sequence"/>
</dbReference>
<dbReference type="EMBL" id="JACVXB010000002">
    <property type="protein sequence ID" value="MBD0831586.1"/>
    <property type="molecule type" value="Genomic_DNA"/>
</dbReference>
<feature type="chain" id="PRO_5035233763" evidence="1">
    <location>
        <begin position="20"/>
        <end position="287"/>
    </location>
</feature>
<keyword evidence="3" id="KW-0378">Hydrolase</keyword>
<comment type="caution">
    <text evidence="3">The sequence shown here is derived from an EMBL/GenBank/DDBJ whole genome shotgun (WGS) entry which is preliminary data.</text>
</comment>
<dbReference type="Gene3D" id="3.40.50.1820">
    <property type="entry name" value="alpha/beta hydrolase"/>
    <property type="match status" value="1"/>
</dbReference>
<keyword evidence="1" id="KW-0732">Signal</keyword>
<keyword evidence="4" id="KW-1185">Reference proteome</keyword>
<gene>
    <name evidence="3" type="ORF">ICJ83_05520</name>
</gene>
<evidence type="ECO:0000256" key="1">
    <source>
        <dbReference type="SAM" id="SignalP"/>
    </source>
</evidence>
<evidence type="ECO:0000313" key="3">
    <source>
        <dbReference type="EMBL" id="MBD0831586.1"/>
    </source>
</evidence>
<dbReference type="AlphaFoldDB" id="A0A8J6UFR1"/>
<accession>A0A8J6UFR1</accession>
<dbReference type="PANTHER" id="PTHR43433:SF5">
    <property type="entry name" value="AB HYDROLASE-1 DOMAIN-CONTAINING PROTEIN"/>
    <property type="match status" value="1"/>
</dbReference>
<evidence type="ECO:0000313" key="4">
    <source>
        <dbReference type="Proteomes" id="UP000600588"/>
    </source>
</evidence>
<dbReference type="PANTHER" id="PTHR43433">
    <property type="entry name" value="HYDROLASE, ALPHA/BETA FOLD FAMILY PROTEIN"/>
    <property type="match status" value="1"/>
</dbReference>
<proteinExistence type="predicted"/>
<dbReference type="RefSeq" id="WP_188229380.1">
    <property type="nucleotide sequence ID" value="NZ_JACVXB010000002.1"/>
</dbReference>
<dbReference type="Pfam" id="PF00561">
    <property type="entry name" value="Abhydrolase_1"/>
    <property type="match status" value="1"/>
</dbReference>
<feature type="domain" description="AB hydrolase-1" evidence="2">
    <location>
        <begin position="59"/>
        <end position="161"/>
    </location>
</feature>
<name>A0A8J6UFR1_9FLAO</name>
<evidence type="ECO:0000259" key="2">
    <source>
        <dbReference type="Pfam" id="PF00561"/>
    </source>
</evidence>
<protein>
    <submittedName>
        <fullName evidence="3">Alpha/beta hydrolase</fullName>
    </submittedName>
</protein>
<organism evidence="3 4">
    <name type="scientific">Aestuariibaculum sediminum</name>
    <dbReference type="NCBI Taxonomy" id="2770637"/>
    <lineage>
        <taxon>Bacteria</taxon>
        <taxon>Pseudomonadati</taxon>
        <taxon>Bacteroidota</taxon>
        <taxon>Flavobacteriia</taxon>
        <taxon>Flavobacteriales</taxon>
        <taxon>Flavobacteriaceae</taxon>
    </lineage>
</organism>
<reference evidence="3 4" key="1">
    <citation type="submission" date="2020-09" db="EMBL/GenBank/DDBJ databases">
        <title>TT11 complete genome.</title>
        <authorList>
            <person name="Wu Z."/>
        </authorList>
    </citation>
    <scope>NUCLEOTIDE SEQUENCE [LARGE SCALE GENOMIC DNA]</scope>
    <source>
        <strain evidence="3 4">TT11</strain>
    </source>
</reference>
<dbReference type="InterPro" id="IPR000073">
    <property type="entry name" value="AB_hydrolase_1"/>
</dbReference>